<keyword evidence="3" id="KW-1133">Transmembrane helix</keyword>
<feature type="compositionally biased region" description="Pro residues" evidence="5">
    <location>
        <begin position="156"/>
        <end position="165"/>
    </location>
</feature>
<gene>
    <name evidence="6" type="ORF">JF625_16975</name>
</gene>
<keyword evidence="4" id="KW-0472">Membrane</keyword>
<dbReference type="NCBIfam" id="TIGR01352">
    <property type="entry name" value="tonB_Cterm"/>
    <property type="match status" value="1"/>
</dbReference>
<dbReference type="SUPFAM" id="SSF74653">
    <property type="entry name" value="TolA/TonB C-terminal domain"/>
    <property type="match status" value="1"/>
</dbReference>
<name>A0A952FP59_9PROT</name>
<dbReference type="AlphaFoldDB" id="A0A952FP59"/>
<feature type="compositionally biased region" description="Low complexity" evidence="5">
    <location>
        <begin position="86"/>
        <end position="98"/>
    </location>
</feature>
<dbReference type="PRINTS" id="PR01217">
    <property type="entry name" value="PRICHEXTENSN"/>
</dbReference>
<comment type="subcellular location">
    <subcellularLocation>
        <location evidence="1">Membrane</location>
        <topology evidence="1">Single-pass membrane protein</topology>
    </subcellularLocation>
</comment>
<evidence type="ECO:0000256" key="1">
    <source>
        <dbReference type="ARBA" id="ARBA00004167"/>
    </source>
</evidence>
<feature type="compositionally biased region" description="Pro residues" evidence="5">
    <location>
        <begin position="195"/>
        <end position="204"/>
    </location>
</feature>
<feature type="compositionally biased region" description="Low complexity" evidence="5">
    <location>
        <begin position="178"/>
        <end position="194"/>
    </location>
</feature>
<keyword evidence="2" id="KW-0812">Transmembrane</keyword>
<evidence type="ECO:0000256" key="2">
    <source>
        <dbReference type="ARBA" id="ARBA00022692"/>
    </source>
</evidence>
<feature type="region of interest" description="Disordered" evidence="5">
    <location>
        <begin position="147"/>
        <end position="211"/>
    </location>
</feature>
<comment type="caution">
    <text evidence="6">The sequence shown here is derived from an EMBL/GenBank/DDBJ whole genome shotgun (WGS) entry which is preliminary data.</text>
</comment>
<evidence type="ECO:0000313" key="6">
    <source>
        <dbReference type="EMBL" id="MBW8726825.1"/>
    </source>
</evidence>
<dbReference type="InterPro" id="IPR006260">
    <property type="entry name" value="TonB/TolA_C"/>
</dbReference>
<proteinExistence type="predicted"/>
<sequence>MTRLRVTGRGVAYAASALIHGGVVWALLPSLTGSAAPTPAETPMAIEMAGFAGPSDAVDATEPVETAQAEPVEPTETMPPPPTETVPPETVQDQPVEIVPEEPPPTAESPETETAEIQPPEPTPETPPPELVTTTGETEAVVAAVPETVQATEPEIVPPPTTKPKPPAERRPQRRQPRPTQEPAEVAPAQQAALPPQPAAPPPAASSASSAHAADYQTKLVGYIQQRLNRANIRLRQATTITVRFTLHPDGGVEDPVLVTSSGNESVDGTVLRVLGRLSAPEPPSGFPALITAQFILQL</sequence>
<accession>A0A952FP59</accession>
<dbReference type="Pfam" id="PF13103">
    <property type="entry name" value="TonB_2"/>
    <property type="match status" value="1"/>
</dbReference>
<protein>
    <submittedName>
        <fullName evidence="6">Energy transducer TonB</fullName>
    </submittedName>
</protein>
<dbReference type="Gene3D" id="3.30.1150.10">
    <property type="match status" value="1"/>
</dbReference>
<evidence type="ECO:0000256" key="5">
    <source>
        <dbReference type="SAM" id="MobiDB-lite"/>
    </source>
</evidence>
<organism evidence="6 7">
    <name type="scientific">Inquilinus limosus</name>
    <dbReference type="NCBI Taxonomy" id="171674"/>
    <lineage>
        <taxon>Bacteria</taxon>
        <taxon>Pseudomonadati</taxon>
        <taxon>Pseudomonadota</taxon>
        <taxon>Alphaproteobacteria</taxon>
        <taxon>Rhodospirillales</taxon>
        <taxon>Rhodospirillaceae</taxon>
        <taxon>Inquilinus</taxon>
    </lineage>
</organism>
<evidence type="ECO:0000256" key="4">
    <source>
        <dbReference type="ARBA" id="ARBA00023136"/>
    </source>
</evidence>
<dbReference type="Proteomes" id="UP000700706">
    <property type="component" value="Unassembled WGS sequence"/>
</dbReference>
<feature type="region of interest" description="Disordered" evidence="5">
    <location>
        <begin position="54"/>
        <end position="133"/>
    </location>
</feature>
<dbReference type="GO" id="GO:0016020">
    <property type="term" value="C:membrane"/>
    <property type="evidence" value="ECO:0007669"/>
    <property type="project" value="UniProtKB-SubCell"/>
</dbReference>
<evidence type="ECO:0000256" key="3">
    <source>
        <dbReference type="ARBA" id="ARBA00022989"/>
    </source>
</evidence>
<reference evidence="6" key="1">
    <citation type="submission" date="2020-06" db="EMBL/GenBank/DDBJ databases">
        <title>Stable isotope informed genome-resolved metagenomics uncovers potential trophic interactions in rhizosphere soil.</title>
        <authorList>
            <person name="Starr E.P."/>
            <person name="Shi S."/>
            <person name="Blazewicz S.J."/>
            <person name="Koch B.J."/>
            <person name="Probst A.J."/>
            <person name="Hungate B.A."/>
            <person name="Pett-Ridge J."/>
            <person name="Firestone M.K."/>
            <person name="Banfield J.F."/>
        </authorList>
    </citation>
    <scope>NUCLEOTIDE SEQUENCE</scope>
    <source>
        <strain evidence="6">YM_69_17</strain>
    </source>
</reference>
<evidence type="ECO:0000313" key="7">
    <source>
        <dbReference type="Proteomes" id="UP000700706"/>
    </source>
</evidence>
<dbReference type="EMBL" id="JAEKLZ010000237">
    <property type="protein sequence ID" value="MBW8726825.1"/>
    <property type="molecule type" value="Genomic_DNA"/>
</dbReference>
<feature type="compositionally biased region" description="Pro residues" evidence="5">
    <location>
        <begin position="119"/>
        <end position="130"/>
    </location>
</feature>